<keyword evidence="5 7" id="KW-1133">Transmembrane helix</keyword>
<dbReference type="EMBL" id="CP020921">
    <property type="protein sequence ID" value="AWB11075.1"/>
    <property type="molecule type" value="Genomic_DNA"/>
</dbReference>
<feature type="transmembrane region" description="Helical" evidence="7">
    <location>
        <begin position="232"/>
        <end position="252"/>
    </location>
</feature>
<reference evidence="9 10" key="1">
    <citation type="submission" date="2017-04" db="EMBL/GenBank/DDBJ databases">
        <title>Genomic insights into metabolism of Thermodesulfobium acidiphilum.</title>
        <authorList>
            <person name="Toshchakov S.V."/>
            <person name="Frolov E.N."/>
            <person name="Kublanov I.V."/>
            <person name="Samarov N.I."/>
            <person name="Novikov A."/>
            <person name="Lebedinsky A.V."/>
            <person name="Bonch-Osmolovskaya E.A."/>
            <person name="Chernyh N.A."/>
        </authorList>
    </citation>
    <scope>NUCLEOTIDE SEQUENCE [LARGE SCALE GENOMIC DNA]</scope>
    <source>
        <strain evidence="9 10">3127-1</strain>
    </source>
</reference>
<feature type="transmembrane region" description="Helical" evidence="7">
    <location>
        <begin position="167"/>
        <end position="187"/>
    </location>
</feature>
<dbReference type="InterPro" id="IPR011701">
    <property type="entry name" value="MFS"/>
</dbReference>
<feature type="domain" description="Major facilitator superfamily (MFS) profile" evidence="8">
    <location>
        <begin position="13"/>
        <end position="525"/>
    </location>
</feature>
<protein>
    <submittedName>
        <fullName evidence="9">MFS transporter, DHA2 family, multidrug resistance protein</fullName>
    </submittedName>
</protein>
<evidence type="ECO:0000256" key="7">
    <source>
        <dbReference type="SAM" id="Phobius"/>
    </source>
</evidence>
<dbReference type="InterPro" id="IPR020846">
    <property type="entry name" value="MFS_dom"/>
</dbReference>
<feature type="transmembrane region" description="Helical" evidence="7">
    <location>
        <begin position="55"/>
        <end position="74"/>
    </location>
</feature>
<feature type="transmembrane region" description="Helical" evidence="7">
    <location>
        <begin position="335"/>
        <end position="355"/>
    </location>
</feature>
<dbReference type="InterPro" id="IPR036259">
    <property type="entry name" value="MFS_trans_sf"/>
</dbReference>
<dbReference type="Gene3D" id="1.20.1250.20">
    <property type="entry name" value="MFS general substrate transporter like domains"/>
    <property type="match status" value="1"/>
</dbReference>
<evidence type="ECO:0000313" key="9">
    <source>
        <dbReference type="EMBL" id="AWB11075.1"/>
    </source>
</evidence>
<organism evidence="9 10">
    <name type="scientific">Thermodesulfobium acidiphilum</name>
    <dbReference type="NCBI Taxonomy" id="1794699"/>
    <lineage>
        <taxon>Bacteria</taxon>
        <taxon>Pseudomonadati</taxon>
        <taxon>Thermodesulfobiota</taxon>
        <taxon>Thermodesulfobiia</taxon>
        <taxon>Thermodesulfobiales</taxon>
        <taxon>Thermodesulfobiaceae</taxon>
        <taxon>Thermodesulfobium</taxon>
    </lineage>
</organism>
<evidence type="ECO:0000256" key="3">
    <source>
        <dbReference type="ARBA" id="ARBA00022475"/>
    </source>
</evidence>
<feature type="transmembrane region" description="Helical" evidence="7">
    <location>
        <begin position="104"/>
        <end position="125"/>
    </location>
</feature>
<keyword evidence="6 7" id="KW-0472">Membrane</keyword>
<comment type="subcellular location">
    <subcellularLocation>
        <location evidence="1">Cell membrane</location>
        <topology evidence="1">Multi-pass membrane protein</topology>
    </subcellularLocation>
</comment>
<dbReference type="PANTHER" id="PTHR23501:SF174">
    <property type="entry name" value="MULTIDRUG EXPORT PROTEIN EMRB-RELATED"/>
    <property type="match status" value="1"/>
</dbReference>
<dbReference type="PRINTS" id="PR01036">
    <property type="entry name" value="TCRTETB"/>
</dbReference>
<keyword evidence="3" id="KW-1003">Cell membrane</keyword>
<evidence type="ECO:0000256" key="4">
    <source>
        <dbReference type="ARBA" id="ARBA00022692"/>
    </source>
</evidence>
<evidence type="ECO:0000256" key="5">
    <source>
        <dbReference type="ARBA" id="ARBA00022989"/>
    </source>
</evidence>
<keyword evidence="4 7" id="KW-0812">Transmembrane</keyword>
<dbReference type="Proteomes" id="UP000244792">
    <property type="component" value="Chromosome"/>
</dbReference>
<feature type="transmembrane region" description="Helical" evidence="7">
    <location>
        <begin position="502"/>
        <end position="520"/>
    </location>
</feature>
<dbReference type="InterPro" id="IPR004638">
    <property type="entry name" value="EmrB-like"/>
</dbReference>
<evidence type="ECO:0000259" key="8">
    <source>
        <dbReference type="PROSITE" id="PS50850"/>
    </source>
</evidence>
<evidence type="ECO:0000256" key="1">
    <source>
        <dbReference type="ARBA" id="ARBA00004651"/>
    </source>
</evidence>
<feature type="transmembrane region" description="Helical" evidence="7">
    <location>
        <begin position="199"/>
        <end position="220"/>
    </location>
</feature>
<evidence type="ECO:0000256" key="2">
    <source>
        <dbReference type="ARBA" id="ARBA00022448"/>
    </source>
</evidence>
<feature type="transmembrane region" description="Helical" evidence="7">
    <location>
        <begin position="306"/>
        <end position="323"/>
    </location>
</feature>
<feature type="transmembrane region" description="Helical" evidence="7">
    <location>
        <begin position="399"/>
        <end position="419"/>
    </location>
</feature>
<dbReference type="Pfam" id="PF07690">
    <property type="entry name" value="MFS_1"/>
    <property type="match status" value="1"/>
</dbReference>
<accession>A0A2R4W2U3</accession>
<evidence type="ECO:0000313" key="10">
    <source>
        <dbReference type="Proteomes" id="UP000244792"/>
    </source>
</evidence>
<dbReference type="Gene3D" id="1.20.1720.10">
    <property type="entry name" value="Multidrug resistance protein D"/>
    <property type="match status" value="1"/>
</dbReference>
<dbReference type="PANTHER" id="PTHR23501">
    <property type="entry name" value="MAJOR FACILITATOR SUPERFAMILY"/>
    <property type="match status" value="1"/>
</dbReference>
<dbReference type="SUPFAM" id="SSF103473">
    <property type="entry name" value="MFS general substrate transporter"/>
    <property type="match status" value="1"/>
</dbReference>
<dbReference type="KEGG" id="taci:TDSAC_1739"/>
<dbReference type="AlphaFoldDB" id="A0A2R4W2U3"/>
<keyword evidence="10" id="KW-1185">Reference proteome</keyword>
<sequence>MPKDTTLPNKWMVTLTIMISTLIAALDTSIVNVALPNMRGSLGASVTEITWVSTAYMLSNVVVMPAIGFLSDLFGKVRFFTFSVIIFGVGSFLCGLAWNMESMILFRVIQGIGGGALIPMSQAILRETFPPEEQGKAMGVFGMGVVLGPGIGPTLGGYITDNYSWNWIFYINMPFIILDLILISLFLKESLDRERHTGKIDYVGLMLMTVGLSTLQIMLEKGQENSWFESDFIVKLAITSAVSLILFIIWELKTDKPIVELRVLKDLSFTSATMLGGIFGMGLFGSLFLLPMLFESVLGYSVMESGLALMPRSLAMAFAMPLAGRIYNFLGPKKMIFIATVLAAISFYPLTVMNLDINAWDILIPQLIQGIAFAFIFVSLSTAALMTVERKYMFGASGLFNLIRTVCGSVGIAVFATMLENSTTINRAYMVEHIVTNNPFYTQSSLVSPATTSPILSNWFADISGALMQNAGSTPADLPDKTFAILSNYIDLHAAIMAYNTTFFWILFLFIVATLFSLLIRDTRPDKLKNREDSKATESIIEL</sequence>
<keyword evidence="2" id="KW-0813">Transport</keyword>
<name>A0A2R4W2U3_THEAF</name>
<feature type="transmembrane region" description="Helical" evidence="7">
    <location>
        <begin position="137"/>
        <end position="155"/>
    </location>
</feature>
<feature type="transmembrane region" description="Helical" evidence="7">
    <location>
        <begin position="79"/>
        <end position="98"/>
    </location>
</feature>
<dbReference type="CDD" id="cd17503">
    <property type="entry name" value="MFS_LmrB_MDR_like"/>
    <property type="match status" value="1"/>
</dbReference>
<dbReference type="NCBIfam" id="TIGR00711">
    <property type="entry name" value="efflux_EmrB"/>
    <property type="match status" value="1"/>
</dbReference>
<feature type="transmembrane region" description="Helical" evidence="7">
    <location>
        <begin position="12"/>
        <end position="35"/>
    </location>
</feature>
<dbReference type="PROSITE" id="PS50850">
    <property type="entry name" value="MFS"/>
    <property type="match status" value="1"/>
</dbReference>
<feature type="transmembrane region" description="Helical" evidence="7">
    <location>
        <begin position="272"/>
        <end position="294"/>
    </location>
</feature>
<proteinExistence type="predicted"/>
<dbReference type="OrthoDB" id="102502at2"/>
<evidence type="ECO:0000256" key="6">
    <source>
        <dbReference type="ARBA" id="ARBA00023136"/>
    </source>
</evidence>
<gene>
    <name evidence="9" type="ORF">TDSAC_1739</name>
</gene>
<feature type="transmembrane region" description="Helical" evidence="7">
    <location>
        <begin position="367"/>
        <end position="387"/>
    </location>
</feature>
<dbReference type="GO" id="GO:0022857">
    <property type="term" value="F:transmembrane transporter activity"/>
    <property type="evidence" value="ECO:0007669"/>
    <property type="project" value="InterPro"/>
</dbReference>
<dbReference type="GO" id="GO:0005886">
    <property type="term" value="C:plasma membrane"/>
    <property type="evidence" value="ECO:0007669"/>
    <property type="project" value="UniProtKB-SubCell"/>
</dbReference>